<dbReference type="GO" id="GO:0004386">
    <property type="term" value="F:helicase activity"/>
    <property type="evidence" value="ECO:0007669"/>
    <property type="project" value="UniProtKB-KW"/>
</dbReference>
<comment type="caution">
    <text evidence="13">The sequence shown here is derived from an EMBL/GenBank/DDBJ whole genome shotgun (WGS) entry which is preliminary data.</text>
</comment>
<keyword evidence="8 11" id="KW-0378">Hydrolase</keyword>
<dbReference type="Pfam" id="PF18766">
    <property type="entry name" value="SWI2_SNF2"/>
    <property type="match status" value="1"/>
</dbReference>
<evidence type="ECO:0000313" key="14">
    <source>
        <dbReference type="Proteomes" id="UP000216797"/>
    </source>
</evidence>
<feature type="domain" description="Helicase ATP-binding" evidence="12">
    <location>
        <begin position="272"/>
        <end position="427"/>
    </location>
</feature>
<dbReference type="PANTHER" id="PTHR30195">
    <property type="entry name" value="TYPE I SITE-SPECIFIC DEOXYRIBONUCLEASE PROTEIN SUBUNIT M AND R"/>
    <property type="match status" value="1"/>
</dbReference>
<dbReference type="EC" id="3.1.21.3" evidence="11"/>
<dbReference type="SUPFAM" id="SSF52540">
    <property type="entry name" value="P-loop containing nucleoside triphosphate hydrolases"/>
    <property type="match status" value="2"/>
</dbReference>
<dbReference type="InterPro" id="IPR007409">
    <property type="entry name" value="Restrct_endonuc_type1_HsdR_N"/>
</dbReference>
<evidence type="ECO:0000256" key="5">
    <source>
        <dbReference type="ARBA" id="ARBA00022741"/>
    </source>
</evidence>
<dbReference type="Proteomes" id="UP000216797">
    <property type="component" value="Unassembled WGS sequence"/>
</dbReference>
<evidence type="ECO:0000256" key="10">
    <source>
        <dbReference type="ARBA" id="ARBA00023125"/>
    </source>
</evidence>
<comment type="subunit">
    <text evidence="3 11">The type I restriction/modification system is composed of three polypeptides R, M and S.</text>
</comment>
<dbReference type="SMART" id="SM00487">
    <property type="entry name" value="DEXDc"/>
    <property type="match status" value="1"/>
</dbReference>
<dbReference type="InterPro" id="IPR004473">
    <property type="entry name" value="Restrct_endonuc_typeI_HsdR"/>
</dbReference>
<keyword evidence="14" id="KW-1185">Reference proteome</keyword>
<name>A0A267HTF6_9ENTE</name>
<evidence type="ECO:0000313" key="13">
    <source>
        <dbReference type="EMBL" id="PAB00788.1"/>
    </source>
</evidence>
<evidence type="ECO:0000259" key="12">
    <source>
        <dbReference type="PROSITE" id="PS51192"/>
    </source>
</evidence>
<dbReference type="GO" id="GO:0009035">
    <property type="term" value="F:type I site-specific deoxyribonuclease activity"/>
    <property type="evidence" value="ECO:0007669"/>
    <property type="project" value="UniProtKB-EC"/>
</dbReference>
<keyword evidence="9 11" id="KW-0067">ATP-binding</keyword>
<accession>A0A267HTF6</accession>
<dbReference type="Gene3D" id="1.20.58.910">
    <property type="match status" value="1"/>
</dbReference>
<dbReference type="InterPro" id="IPR040980">
    <property type="entry name" value="SWI2_SNF2"/>
</dbReference>
<sequence>MAKFTGEQLLEDTLIQKLITGESQWVYRNDLHTEAELWDNLRQKLEINNQDVLKGIPLTTQEFRQIQNQLSFPNFYEAARWLAGENGVAKVQVQREDATLGTIRLRVINRQDVAGGISSYEVINQFKSDKRSLDDLNRRFDVTLLINGLPMIHIELKNRAHPYMDAFRQIKKYVREGKFTGIFSSVQMFVISNGTDTRYIASAQDTKLNEQFLTKWVSKDNNPVNDYLEFAEEVLAIPMAHKMVTQYTVIDSEKKALILLRPYQIHAIEAVKNASKQHKSGYVWHTTGSGKTLTSYKVARNLLQIPSLKKTIFIIDRVDLDQQTTSSFTSYAENDTIEINGTDNVKDLIQKLLSDERTVLVTTIQKLNHVMKRFAGKEGTKRYEQITQIKAAFVVDECHRAVSPGKKKEISEFFVQSLWYGFTGTPIFKENAKREQGNLPRTTQQLYGERLHEYTVKEAIHDKAVLGFQVEYKSTFSEEELDQAILRFAGENKLDVDALALEEKEAKLPKSVYLQEEHMLAVIDSILNKSRNKLGFRNGAGKTYNAILTTSSISQAQRYYELFQKVKNGETAITIDEETKRVLPDFPKVAITYSISENEEASITNQEKMKEAINHYNKEFGTDFTIETIRGYNREINNRLARKKEAYLARSEQIDLVIVVDRLLTGFDAPCLSTLFIDRPPMQPHELIQAFSRTNRLFDRNKKYGQIVTFQTPKTFEQKVKEALVLYSNGGENYVLAPSWEEAKTSFLDALNNLREAAQQPSAIQVDHLNIAELKKFVKAYQKFDRTYAALQVYTDFDSEQIGLEFPIQLREIEEYNGKYVNAIEELKGQMGSDDDELDVDISYELATVKTEEINYEYILMLIQAFVPSGDEEYELVGREDQKATQEVNRYIDDLAKNNEKLAKLIQSLWQDVTLDPEKYRDQNISNILENMIQDEQFRVVKDFSEKWQVNENDARYLAVNYNPKKEHQVGEKELVRTENYERYKASSTADTKLTRIKYRKQVRSDFNELMQKEILPLQKR</sequence>
<evidence type="ECO:0000256" key="6">
    <source>
        <dbReference type="ARBA" id="ARBA00022747"/>
    </source>
</evidence>
<evidence type="ECO:0000256" key="3">
    <source>
        <dbReference type="ARBA" id="ARBA00011296"/>
    </source>
</evidence>
<dbReference type="GO" id="GO:0009307">
    <property type="term" value="P:DNA restriction-modification system"/>
    <property type="evidence" value="ECO:0007669"/>
    <property type="project" value="UniProtKB-KW"/>
</dbReference>
<dbReference type="REBASE" id="234764">
    <property type="entry name" value="Eca49ORF5890P"/>
</dbReference>
<dbReference type="Gene3D" id="3.40.50.300">
    <property type="entry name" value="P-loop containing nucleotide triphosphate hydrolases"/>
    <property type="match status" value="2"/>
</dbReference>
<dbReference type="CDD" id="cd22332">
    <property type="entry name" value="HsdR_N"/>
    <property type="match status" value="1"/>
</dbReference>
<dbReference type="InterPro" id="IPR055180">
    <property type="entry name" value="HsdR_RecA-like_helicase_dom_2"/>
</dbReference>
<dbReference type="PANTHER" id="PTHR30195:SF16">
    <property type="entry name" value="TYPE I RESTRICTION ENZYME ENDONUCLEASE SUBUNIT"/>
    <property type="match status" value="1"/>
</dbReference>
<dbReference type="InterPro" id="IPR051268">
    <property type="entry name" value="Type-I_R_enzyme_R_subunit"/>
</dbReference>
<dbReference type="InterPro" id="IPR027417">
    <property type="entry name" value="P-loop_NTPase"/>
</dbReference>
<keyword evidence="13" id="KW-0347">Helicase</keyword>
<gene>
    <name evidence="13" type="ORF">AKL21_05910</name>
</gene>
<evidence type="ECO:0000256" key="9">
    <source>
        <dbReference type="ARBA" id="ARBA00022840"/>
    </source>
</evidence>
<dbReference type="RefSeq" id="WP_095006425.1">
    <property type="nucleotide sequence ID" value="NZ_LHUG01000005.1"/>
</dbReference>
<evidence type="ECO:0000256" key="8">
    <source>
        <dbReference type="ARBA" id="ARBA00022801"/>
    </source>
</evidence>
<proteinExistence type="inferred from homology"/>
<dbReference type="PROSITE" id="PS51192">
    <property type="entry name" value="HELICASE_ATP_BIND_1"/>
    <property type="match status" value="1"/>
</dbReference>
<comment type="function">
    <text evidence="11">Subunit R is required for both nuclease and ATPase activities, but not for modification.</text>
</comment>
<keyword evidence="6 11" id="KW-0680">Restriction system</keyword>
<dbReference type="EMBL" id="LHUG01000005">
    <property type="protein sequence ID" value="PAB00788.1"/>
    <property type="molecule type" value="Genomic_DNA"/>
</dbReference>
<dbReference type="AlphaFoldDB" id="A0A267HTF6"/>
<evidence type="ECO:0000256" key="4">
    <source>
        <dbReference type="ARBA" id="ARBA00022722"/>
    </source>
</evidence>
<comment type="catalytic activity">
    <reaction evidence="1 11">
        <text>Endonucleolytic cleavage of DNA to give random double-stranded fragments with terminal 5'-phosphates, ATP is simultaneously hydrolyzed.</text>
        <dbReference type="EC" id="3.1.21.3"/>
    </reaction>
</comment>
<dbReference type="Pfam" id="PF22679">
    <property type="entry name" value="T1R_D3-like"/>
    <property type="match status" value="1"/>
</dbReference>
<dbReference type="Gene3D" id="3.90.1570.50">
    <property type="match status" value="1"/>
</dbReference>
<dbReference type="CDD" id="cd18800">
    <property type="entry name" value="SF2_C_EcoR124I-like"/>
    <property type="match status" value="1"/>
</dbReference>
<keyword evidence="4" id="KW-0540">Nuclease</keyword>
<dbReference type="GO" id="GO:0003677">
    <property type="term" value="F:DNA binding"/>
    <property type="evidence" value="ECO:0007669"/>
    <property type="project" value="UniProtKB-KW"/>
</dbReference>
<reference evidence="13 14" key="1">
    <citation type="submission" date="2015-08" db="EMBL/GenBank/DDBJ databases">
        <title>Enterococcus genome sequence.</title>
        <authorList>
            <person name="Acedo J.Z."/>
            <person name="Vederas J.C."/>
        </authorList>
    </citation>
    <scope>NUCLEOTIDE SEQUENCE [LARGE SCALE GENOMIC DNA]</scope>
    <source>
        <strain evidence="13 14">49</strain>
    </source>
</reference>
<dbReference type="Pfam" id="PF12008">
    <property type="entry name" value="EcoR124_C"/>
    <property type="match status" value="1"/>
</dbReference>
<evidence type="ECO:0000256" key="1">
    <source>
        <dbReference type="ARBA" id="ARBA00000851"/>
    </source>
</evidence>
<dbReference type="NCBIfam" id="TIGR00348">
    <property type="entry name" value="hsdR"/>
    <property type="match status" value="1"/>
</dbReference>
<organism evidence="13 14">
    <name type="scientific">Enterococcus canintestini</name>
    <dbReference type="NCBI Taxonomy" id="317010"/>
    <lineage>
        <taxon>Bacteria</taxon>
        <taxon>Bacillati</taxon>
        <taxon>Bacillota</taxon>
        <taxon>Bacilli</taxon>
        <taxon>Lactobacillales</taxon>
        <taxon>Enterococcaceae</taxon>
        <taxon>Enterococcus</taxon>
    </lineage>
</organism>
<keyword evidence="5 11" id="KW-0547">Nucleotide-binding</keyword>
<dbReference type="GO" id="GO:0005524">
    <property type="term" value="F:ATP binding"/>
    <property type="evidence" value="ECO:0007669"/>
    <property type="project" value="UniProtKB-KW"/>
</dbReference>
<evidence type="ECO:0000256" key="11">
    <source>
        <dbReference type="RuleBase" id="RU364115"/>
    </source>
</evidence>
<protein>
    <recommendedName>
        <fullName evidence="11">Type I restriction enzyme endonuclease subunit</fullName>
        <shortName evidence="11">R protein</shortName>
        <ecNumber evidence="11">3.1.21.3</ecNumber>
    </recommendedName>
    <alternativeName>
        <fullName evidence="11">Type-1 restriction enzyme R protein</fullName>
    </alternativeName>
</protein>
<comment type="similarity">
    <text evidence="2 11">Belongs to the HsdR family.</text>
</comment>
<keyword evidence="7" id="KW-0255">Endonuclease</keyword>
<dbReference type="InterPro" id="IPR022625">
    <property type="entry name" value="TypeI_RM_Rsu_C"/>
</dbReference>
<dbReference type="InterPro" id="IPR014001">
    <property type="entry name" value="Helicase_ATP-bd"/>
</dbReference>
<evidence type="ECO:0000256" key="7">
    <source>
        <dbReference type="ARBA" id="ARBA00022759"/>
    </source>
</evidence>
<evidence type="ECO:0000256" key="2">
    <source>
        <dbReference type="ARBA" id="ARBA00008598"/>
    </source>
</evidence>
<dbReference type="Pfam" id="PF04313">
    <property type="entry name" value="HSDR_N"/>
    <property type="match status" value="1"/>
</dbReference>
<keyword evidence="10 11" id="KW-0238">DNA-binding</keyword>